<reference evidence="1" key="1">
    <citation type="submission" date="2022-03" db="EMBL/GenBank/DDBJ databases">
        <authorList>
            <person name="Martin H S."/>
        </authorList>
    </citation>
    <scope>NUCLEOTIDE SEQUENCE</scope>
</reference>
<dbReference type="Proteomes" id="UP000837857">
    <property type="component" value="Chromosome 18"/>
</dbReference>
<organism evidence="1 2">
    <name type="scientific">Iphiclides podalirius</name>
    <name type="common">scarce swallowtail</name>
    <dbReference type="NCBI Taxonomy" id="110791"/>
    <lineage>
        <taxon>Eukaryota</taxon>
        <taxon>Metazoa</taxon>
        <taxon>Ecdysozoa</taxon>
        <taxon>Arthropoda</taxon>
        <taxon>Hexapoda</taxon>
        <taxon>Insecta</taxon>
        <taxon>Pterygota</taxon>
        <taxon>Neoptera</taxon>
        <taxon>Endopterygota</taxon>
        <taxon>Lepidoptera</taxon>
        <taxon>Glossata</taxon>
        <taxon>Ditrysia</taxon>
        <taxon>Papilionoidea</taxon>
        <taxon>Papilionidae</taxon>
        <taxon>Papilioninae</taxon>
        <taxon>Iphiclides</taxon>
    </lineage>
</organism>
<dbReference type="EMBL" id="OW152830">
    <property type="protein sequence ID" value="CAH2048648.1"/>
    <property type="molecule type" value="Genomic_DNA"/>
</dbReference>
<evidence type="ECO:0000313" key="1">
    <source>
        <dbReference type="EMBL" id="CAH2048648.1"/>
    </source>
</evidence>
<feature type="non-terminal residue" evidence="1">
    <location>
        <position position="70"/>
    </location>
</feature>
<name>A0ABN8IBZ3_9NEOP</name>
<proteinExistence type="predicted"/>
<sequence length="70" mass="7776">MVGHERYVGRAAAEMASRAFLTFRAAAGHAGAYCVQLRHARAPKADDPPRRPPRIIRQQRPAGRLCWLPA</sequence>
<evidence type="ECO:0000313" key="2">
    <source>
        <dbReference type="Proteomes" id="UP000837857"/>
    </source>
</evidence>
<keyword evidence="2" id="KW-1185">Reference proteome</keyword>
<accession>A0ABN8IBZ3</accession>
<gene>
    <name evidence="1" type="ORF">IPOD504_LOCUS6253</name>
</gene>
<protein>
    <submittedName>
        <fullName evidence="1">Uncharacterized protein</fullName>
    </submittedName>
</protein>